<protein>
    <submittedName>
        <fullName evidence="15">M48 family metalloprotease</fullName>
        <ecNumber evidence="15">3.4.24.-</ecNumber>
    </submittedName>
</protein>
<keyword evidence="6" id="KW-0479">Metal-binding</keyword>
<feature type="transmembrane region" description="Helical" evidence="12">
    <location>
        <begin position="111"/>
        <end position="131"/>
    </location>
</feature>
<keyword evidence="5 12" id="KW-0812">Transmembrane</keyword>
<evidence type="ECO:0000256" key="11">
    <source>
        <dbReference type="ARBA" id="ARBA00023136"/>
    </source>
</evidence>
<proteinExistence type="predicted"/>
<dbReference type="Pfam" id="PF23492">
    <property type="entry name" value="bPH_9"/>
    <property type="match status" value="1"/>
</dbReference>
<comment type="subcellular location">
    <subcellularLocation>
        <location evidence="2">Cell membrane</location>
        <topology evidence="2">Multi-pass membrane protein</topology>
    </subcellularLocation>
</comment>
<keyword evidence="3" id="KW-1003">Cell membrane</keyword>
<feature type="transmembrane region" description="Helical" evidence="12">
    <location>
        <begin position="421"/>
        <end position="441"/>
    </location>
</feature>
<keyword evidence="9 12" id="KW-1133">Transmembrane helix</keyword>
<dbReference type="Proteomes" id="UP000784880">
    <property type="component" value="Unassembled WGS sequence"/>
</dbReference>
<feature type="domain" description="Peptidase M48" evidence="13">
    <location>
        <begin position="342"/>
        <end position="556"/>
    </location>
</feature>
<keyword evidence="4" id="KW-0645">Protease</keyword>
<dbReference type="Pfam" id="PF01435">
    <property type="entry name" value="Peptidase_M48"/>
    <property type="match status" value="1"/>
</dbReference>
<keyword evidence="8" id="KW-0862">Zinc</keyword>
<dbReference type="EC" id="3.4.24.-" evidence="15"/>
<sequence>MFPSFTEAVLYLGFGFIICMAGAFWELKNKKVRLIIEIILATFVLIYLFTTTAFLDSFIYLFFLASGYSSYHSITEGKKKTVEIKKKLLDQKSEGADNTDSVPLFRDSKRILVEIGITCIVLSGAILFLVYGPEYSILKLFILIAFSTILPELVKRAFSYQTVKVYYSNSHVYIVSRYESREIPLEDIKEVRKESDVDLLKLHPMLTFLSSNTDFTTGFRKVVCLRLLGESLYLTVEDVDEWVDTIEEKCSIVAEWGVLANPSSIVEVLPFYHWKNIKRLFGKLYFAMTVKGIAAYTGLFLILYYAHSPEWVIVIVILLFWIFNLYISDRVLITAMDAKEVRDTEVIESAHQIFTKAGIPEVKVYETESQEYNGLAIGMGIGKSMVTLTTATRKLPLADVEAILAHEAIHVKKRDVLWGQLLRLPYMLLLLGVGLFLFYYVPNLDDYKIPLFFLMWVVIMFYPIYQAFFLQWMEVRADHQGAELLENGREQMANGLTSLGQKQDEAVSKIMQHRYSKEEQKENVSSLERSSWLFRFMEFLFLPHPPLYWRIRTLRDSDVGWKNGIIKRWMIDRVREILSK</sequence>
<evidence type="ECO:0000256" key="1">
    <source>
        <dbReference type="ARBA" id="ARBA00001947"/>
    </source>
</evidence>
<comment type="caution">
    <text evidence="15">The sequence shown here is derived from an EMBL/GenBank/DDBJ whole genome shotgun (WGS) entry which is preliminary data.</text>
</comment>
<dbReference type="GO" id="GO:0008237">
    <property type="term" value="F:metallopeptidase activity"/>
    <property type="evidence" value="ECO:0007669"/>
    <property type="project" value="UniProtKB-KW"/>
</dbReference>
<dbReference type="PANTHER" id="PTHR43221:SF1">
    <property type="entry name" value="PROTEASE HTPX"/>
    <property type="match status" value="1"/>
</dbReference>
<dbReference type="InterPro" id="IPR056388">
    <property type="entry name" value="PH_YxkI"/>
</dbReference>
<keyword evidence="11 12" id="KW-0472">Membrane</keyword>
<evidence type="ECO:0000259" key="14">
    <source>
        <dbReference type="Pfam" id="PF23492"/>
    </source>
</evidence>
<dbReference type="InterPro" id="IPR050083">
    <property type="entry name" value="HtpX_protease"/>
</dbReference>
<evidence type="ECO:0000256" key="3">
    <source>
        <dbReference type="ARBA" id="ARBA00022475"/>
    </source>
</evidence>
<dbReference type="RefSeq" id="WP_217068049.1">
    <property type="nucleotide sequence ID" value="NZ_JAHQCS010000154.1"/>
</dbReference>
<keyword evidence="7 15" id="KW-0378">Hydrolase</keyword>
<evidence type="ECO:0000256" key="12">
    <source>
        <dbReference type="SAM" id="Phobius"/>
    </source>
</evidence>
<evidence type="ECO:0000256" key="7">
    <source>
        <dbReference type="ARBA" id="ARBA00022801"/>
    </source>
</evidence>
<evidence type="ECO:0000256" key="9">
    <source>
        <dbReference type="ARBA" id="ARBA00022989"/>
    </source>
</evidence>
<evidence type="ECO:0000256" key="8">
    <source>
        <dbReference type="ARBA" id="ARBA00022833"/>
    </source>
</evidence>
<evidence type="ECO:0000256" key="6">
    <source>
        <dbReference type="ARBA" id="ARBA00022723"/>
    </source>
</evidence>
<evidence type="ECO:0000259" key="13">
    <source>
        <dbReference type="Pfam" id="PF01435"/>
    </source>
</evidence>
<gene>
    <name evidence="15" type="ORF">KS419_19220</name>
</gene>
<evidence type="ECO:0000313" key="16">
    <source>
        <dbReference type="Proteomes" id="UP000784880"/>
    </source>
</evidence>
<keyword evidence="16" id="KW-1185">Reference proteome</keyword>
<evidence type="ECO:0000256" key="5">
    <source>
        <dbReference type="ARBA" id="ARBA00022692"/>
    </source>
</evidence>
<organism evidence="15 16">
    <name type="scientific">Evansella tamaricis</name>
    <dbReference type="NCBI Taxonomy" id="2069301"/>
    <lineage>
        <taxon>Bacteria</taxon>
        <taxon>Bacillati</taxon>
        <taxon>Bacillota</taxon>
        <taxon>Bacilli</taxon>
        <taxon>Bacillales</taxon>
        <taxon>Bacillaceae</taxon>
        <taxon>Evansella</taxon>
    </lineage>
</organism>
<evidence type="ECO:0000313" key="15">
    <source>
        <dbReference type="EMBL" id="MBU9713865.1"/>
    </source>
</evidence>
<feature type="transmembrane region" description="Helical" evidence="12">
    <location>
        <begin position="311"/>
        <end position="327"/>
    </location>
</feature>
<comment type="cofactor">
    <cofactor evidence="1">
        <name>Zn(2+)</name>
        <dbReference type="ChEBI" id="CHEBI:29105"/>
    </cofactor>
</comment>
<keyword evidence="10 15" id="KW-0482">Metalloprotease</keyword>
<feature type="domain" description="YxkI PH" evidence="14">
    <location>
        <begin position="164"/>
        <end position="249"/>
    </location>
</feature>
<feature type="transmembrane region" description="Helical" evidence="12">
    <location>
        <begin position="447"/>
        <end position="465"/>
    </location>
</feature>
<feature type="transmembrane region" description="Helical" evidence="12">
    <location>
        <begin position="32"/>
        <end position="51"/>
    </location>
</feature>
<evidence type="ECO:0000256" key="2">
    <source>
        <dbReference type="ARBA" id="ARBA00004651"/>
    </source>
</evidence>
<evidence type="ECO:0000256" key="4">
    <source>
        <dbReference type="ARBA" id="ARBA00022670"/>
    </source>
</evidence>
<dbReference type="EMBL" id="JAHQCS010000154">
    <property type="protein sequence ID" value="MBU9713865.1"/>
    <property type="molecule type" value="Genomic_DNA"/>
</dbReference>
<accession>A0ABS6JKF3</accession>
<name>A0ABS6JKF3_9BACI</name>
<feature type="transmembrane region" description="Helical" evidence="12">
    <location>
        <begin position="284"/>
        <end position="305"/>
    </location>
</feature>
<dbReference type="PANTHER" id="PTHR43221">
    <property type="entry name" value="PROTEASE HTPX"/>
    <property type="match status" value="1"/>
</dbReference>
<dbReference type="InterPro" id="IPR001915">
    <property type="entry name" value="Peptidase_M48"/>
</dbReference>
<feature type="transmembrane region" description="Helical" evidence="12">
    <location>
        <begin position="6"/>
        <end position="25"/>
    </location>
</feature>
<dbReference type="CDD" id="cd07329">
    <property type="entry name" value="M56_like"/>
    <property type="match status" value="1"/>
</dbReference>
<evidence type="ECO:0000256" key="10">
    <source>
        <dbReference type="ARBA" id="ARBA00023049"/>
    </source>
</evidence>
<reference evidence="15 16" key="1">
    <citation type="submission" date="2021-06" db="EMBL/GenBank/DDBJ databases">
        <title>Bacillus sp. RD4P76, an endophyte from a halophyte.</title>
        <authorList>
            <person name="Sun J.-Q."/>
        </authorList>
    </citation>
    <scope>NUCLEOTIDE SEQUENCE [LARGE SCALE GENOMIC DNA]</scope>
    <source>
        <strain evidence="15 16">CGMCC 1.15917</strain>
    </source>
</reference>